<dbReference type="GO" id="GO:0015171">
    <property type="term" value="F:amino acid transmembrane transporter activity"/>
    <property type="evidence" value="ECO:0007669"/>
    <property type="project" value="TreeGrafter"/>
</dbReference>
<proteinExistence type="predicted"/>
<dbReference type="PANTHER" id="PTHR30086">
    <property type="entry name" value="ARGININE EXPORTER PROTEIN ARGO"/>
    <property type="match status" value="1"/>
</dbReference>
<evidence type="ECO:0000256" key="5">
    <source>
        <dbReference type="ARBA" id="ARBA00023136"/>
    </source>
</evidence>
<evidence type="ECO:0000313" key="7">
    <source>
        <dbReference type="EMBL" id="RXG21146.1"/>
    </source>
</evidence>
<dbReference type="PANTHER" id="PTHR30086:SF20">
    <property type="entry name" value="ARGININE EXPORTER PROTEIN ARGO-RELATED"/>
    <property type="match status" value="1"/>
</dbReference>
<feature type="transmembrane region" description="Helical" evidence="6">
    <location>
        <begin position="112"/>
        <end position="135"/>
    </location>
</feature>
<dbReference type="RefSeq" id="WP_128758418.1">
    <property type="nucleotide sequence ID" value="NZ_QOVM01000006.1"/>
</dbReference>
<dbReference type="Proteomes" id="UP000289238">
    <property type="component" value="Unassembled WGS sequence"/>
</dbReference>
<dbReference type="InterPro" id="IPR001123">
    <property type="entry name" value="LeuE-type"/>
</dbReference>
<keyword evidence="8" id="KW-1185">Reference proteome</keyword>
<gene>
    <name evidence="7" type="ORF">DSM00_2663</name>
</gene>
<dbReference type="AlphaFoldDB" id="A0A4Q0P542"/>
<keyword evidence="3 6" id="KW-0812">Transmembrane</keyword>
<evidence type="ECO:0000256" key="1">
    <source>
        <dbReference type="ARBA" id="ARBA00004651"/>
    </source>
</evidence>
<feature type="transmembrane region" description="Helical" evidence="6">
    <location>
        <begin position="147"/>
        <end position="167"/>
    </location>
</feature>
<evidence type="ECO:0000256" key="2">
    <source>
        <dbReference type="ARBA" id="ARBA00022475"/>
    </source>
</evidence>
<sequence>MGIVNYLTFLITALVFVMTPGLDTLFVLNKSVISGKRSGIKASLGVNTGVLTHTLFAALGLSVLIAQSELIFNAVKYLGAIYLVFTGITSLRKPSTFSENIPTENSKSKHKSDFWSGFLTNSLNPKVALFFMAFFPQFVTPEQLSSPLPFIILGVTYALIGVVWYLLLSVFAGNFSKKIKENPNVSVWINRVSGLLFILMGIQIAFT</sequence>
<comment type="caution">
    <text evidence="7">The sequence shown here is derived from an EMBL/GenBank/DDBJ whole genome shotgun (WGS) entry which is preliminary data.</text>
</comment>
<dbReference type="OrthoDB" id="9784202at2"/>
<feature type="transmembrane region" description="Helical" evidence="6">
    <location>
        <begin position="40"/>
        <end position="65"/>
    </location>
</feature>
<evidence type="ECO:0000256" key="6">
    <source>
        <dbReference type="SAM" id="Phobius"/>
    </source>
</evidence>
<dbReference type="GO" id="GO:0005886">
    <property type="term" value="C:plasma membrane"/>
    <property type="evidence" value="ECO:0007669"/>
    <property type="project" value="UniProtKB-SubCell"/>
</dbReference>
<keyword evidence="4 6" id="KW-1133">Transmembrane helix</keyword>
<evidence type="ECO:0000256" key="4">
    <source>
        <dbReference type="ARBA" id="ARBA00022989"/>
    </source>
</evidence>
<accession>A0A4Q0P542</accession>
<keyword evidence="5 6" id="KW-0472">Membrane</keyword>
<dbReference type="EMBL" id="QOVM01000006">
    <property type="protein sequence ID" value="RXG21146.1"/>
    <property type="molecule type" value="Genomic_DNA"/>
</dbReference>
<evidence type="ECO:0000313" key="8">
    <source>
        <dbReference type="Proteomes" id="UP000289238"/>
    </source>
</evidence>
<reference evidence="7 8" key="1">
    <citation type="submission" date="2018-07" db="EMBL/GenBank/DDBJ databases">
        <title>Leeuwenhoekiella genomics.</title>
        <authorList>
            <person name="Tahon G."/>
            <person name="Willems A."/>
        </authorList>
    </citation>
    <scope>NUCLEOTIDE SEQUENCE [LARGE SCALE GENOMIC DNA]</scope>
    <source>
        <strain evidence="7 8">LMG 22550</strain>
    </source>
</reference>
<keyword evidence="2" id="KW-1003">Cell membrane</keyword>
<dbReference type="PIRSF" id="PIRSF006324">
    <property type="entry name" value="LeuE"/>
    <property type="match status" value="1"/>
</dbReference>
<comment type="subcellular location">
    <subcellularLocation>
        <location evidence="1">Cell membrane</location>
        <topology evidence="1">Multi-pass membrane protein</topology>
    </subcellularLocation>
</comment>
<organism evidence="7 8">
    <name type="scientific">Leeuwenhoekiella aequorea</name>
    <dbReference type="NCBI Taxonomy" id="283736"/>
    <lineage>
        <taxon>Bacteria</taxon>
        <taxon>Pseudomonadati</taxon>
        <taxon>Bacteroidota</taxon>
        <taxon>Flavobacteriia</taxon>
        <taxon>Flavobacteriales</taxon>
        <taxon>Flavobacteriaceae</taxon>
        <taxon>Leeuwenhoekiella</taxon>
    </lineage>
</organism>
<dbReference type="Pfam" id="PF01810">
    <property type="entry name" value="LysE"/>
    <property type="match status" value="1"/>
</dbReference>
<feature type="transmembrane region" description="Helical" evidence="6">
    <location>
        <begin position="188"/>
        <end position="206"/>
    </location>
</feature>
<feature type="transmembrane region" description="Helical" evidence="6">
    <location>
        <begin position="71"/>
        <end position="91"/>
    </location>
</feature>
<name>A0A4Q0P542_9FLAO</name>
<evidence type="ECO:0000256" key="3">
    <source>
        <dbReference type="ARBA" id="ARBA00022692"/>
    </source>
</evidence>
<feature type="transmembrane region" description="Helical" evidence="6">
    <location>
        <begin position="6"/>
        <end position="28"/>
    </location>
</feature>
<protein>
    <submittedName>
        <fullName evidence="7">Threonine/homoserine/homoserine lactone efflux protein</fullName>
    </submittedName>
</protein>